<evidence type="ECO:0000313" key="2">
    <source>
        <dbReference type="EMBL" id="MBZ9612661.1"/>
    </source>
</evidence>
<name>A0ABS7XAS5_9GAMM</name>
<dbReference type="Gene3D" id="3.40.190.10">
    <property type="entry name" value="Periplasmic binding protein-like II"/>
    <property type="match status" value="2"/>
</dbReference>
<dbReference type="SUPFAM" id="SSF53850">
    <property type="entry name" value="Periplasmic binding protein-like II"/>
    <property type="match status" value="1"/>
</dbReference>
<dbReference type="EMBL" id="JAERPS020000005">
    <property type="protein sequence ID" value="MBZ9612661.1"/>
    <property type="molecule type" value="Genomic_DNA"/>
</dbReference>
<evidence type="ECO:0000256" key="1">
    <source>
        <dbReference type="SAM" id="SignalP"/>
    </source>
</evidence>
<feature type="chain" id="PRO_5045954831" evidence="1">
    <location>
        <begin position="23"/>
        <end position="249"/>
    </location>
</feature>
<evidence type="ECO:0000313" key="3">
    <source>
        <dbReference type="Proteomes" id="UP000663814"/>
    </source>
</evidence>
<feature type="signal peptide" evidence="1">
    <location>
        <begin position="1"/>
        <end position="22"/>
    </location>
</feature>
<sequence>MGRYVVAIIVTLWFCVAPAAWAKTKFTIGTEDINFYPHYDFTAPDSTAFANEVLQLFAKEQGYQFSFQPLPVKRLYHELDNLVDFIYPDNSNWAKYQDSQASRIFSEPVIYNLGTTLVLPANKEINLTQFRTLAVIHGFTPIAWLAMRGEHKFKLYEVPNAVSALNLVLRGQLDGADVEYNVAQQILRDQQQEGALVVASQLPMTRVSFHLSTIRHPQVLQQFNRFLLSHNEQINALKQKYQLTDSLPQ</sequence>
<gene>
    <name evidence="2" type="ORF">I4W93_013750</name>
</gene>
<keyword evidence="3" id="KW-1185">Reference proteome</keyword>
<comment type="caution">
    <text evidence="2">The sequence shown here is derived from an EMBL/GenBank/DDBJ whole genome shotgun (WGS) entry which is preliminary data.</text>
</comment>
<dbReference type="Proteomes" id="UP000663814">
    <property type="component" value="Unassembled WGS sequence"/>
</dbReference>
<protein>
    <submittedName>
        <fullName evidence="2">Transporter substrate-binding domain-containing protein</fullName>
    </submittedName>
</protein>
<organism evidence="2 3">
    <name type="scientific">Rheinheimera maricola</name>
    <dbReference type="NCBI Taxonomy" id="2793282"/>
    <lineage>
        <taxon>Bacteria</taxon>
        <taxon>Pseudomonadati</taxon>
        <taxon>Pseudomonadota</taxon>
        <taxon>Gammaproteobacteria</taxon>
        <taxon>Chromatiales</taxon>
        <taxon>Chromatiaceae</taxon>
        <taxon>Rheinheimera</taxon>
    </lineage>
</organism>
<proteinExistence type="predicted"/>
<accession>A0ABS7XAS5</accession>
<reference evidence="2 3" key="2">
    <citation type="submission" date="2021-08" db="EMBL/GenBank/DDBJ databases">
        <title>Rheinheimera aquimaris sp. nov., isolated from seawater of the East Sea in Korea.</title>
        <authorList>
            <person name="Kim K.H."/>
            <person name="Wenting R."/>
            <person name="Kim K.R."/>
            <person name="Jeon C.O."/>
        </authorList>
    </citation>
    <scope>NUCLEOTIDE SEQUENCE [LARGE SCALE GENOMIC DNA]</scope>
    <source>
        <strain evidence="2 3">MA-13</strain>
    </source>
</reference>
<reference evidence="2 3" key="1">
    <citation type="submission" date="2020-12" db="EMBL/GenBank/DDBJ databases">
        <authorList>
            <person name="Ruan W."/>
            <person name="Khan S.A."/>
            <person name="Jeon C.O."/>
        </authorList>
    </citation>
    <scope>NUCLEOTIDE SEQUENCE [LARGE SCALE GENOMIC DNA]</scope>
    <source>
        <strain evidence="2 3">MA-13</strain>
    </source>
</reference>
<dbReference type="RefSeq" id="WP_205312729.1">
    <property type="nucleotide sequence ID" value="NZ_JAERPS020000005.1"/>
</dbReference>
<keyword evidence="1" id="KW-0732">Signal</keyword>